<protein>
    <submittedName>
        <fullName evidence="8">AI-2E family transporter</fullName>
    </submittedName>
</protein>
<dbReference type="InterPro" id="IPR002549">
    <property type="entry name" value="AI-2E-like"/>
</dbReference>
<feature type="transmembrane region" description="Helical" evidence="7">
    <location>
        <begin position="313"/>
        <end position="336"/>
    </location>
</feature>
<keyword evidence="5 7" id="KW-0472">Membrane</keyword>
<evidence type="ECO:0000256" key="3">
    <source>
        <dbReference type="ARBA" id="ARBA00022692"/>
    </source>
</evidence>
<dbReference type="AlphaFoldDB" id="A0A955RLI7"/>
<organism evidence="8 9">
    <name type="scientific">Candidatus Dojkabacteria bacterium</name>
    <dbReference type="NCBI Taxonomy" id="2099670"/>
    <lineage>
        <taxon>Bacteria</taxon>
        <taxon>Candidatus Dojkabacteria</taxon>
    </lineage>
</organism>
<evidence type="ECO:0000256" key="6">
    <source>
        <dbReference type="SAM" id="Coils"/>
    </source>
</evidence>
<comment type="similarity">
    <text evidence="2">Belongs to the autoinducer-2 exporter (AI-2E) (TC 2.A.86) family.</text>
</comment>
<feature type="transmembrane region" description="Helical" evidence="7">
    <location>
        <begin position="161"/>
        <end position="185"/>
    </location>
</feature>
<feature type="coiled-coil region" evidence="6">
    <location>
        <begin position="356"/>
        <end position="383"/>
    </location>
</feature>
<dbReference type="GO" id="GO:0016020">
    <property type="term" value="C:membrane"/>
    <property type="evidence" value="ECO:0007669"/>
    <property type="project" value="UniProtKB-SubCell"/>
</dbReference>
<dbReference type="Pfam" id="PF01594">
    <property type="entry name" value="AI-2E_transport"/>
    <property type="match status" value="1"/>
</dbReference>
<comment type="caution">
    <text evidence="8">The sequence shown here is derived from an EMBL/GenBank/DDBJ whole genome shotgun (WGS) entry which is preliminary data.</text>
</comment>
<name>A0A955RLI7_9BACT</name>
<evidence type="ECO:0000256" key="7">
    <source>
        <dbReference type="SAM" id="Phobius"/>
    </source>
</evidence>
<sequence length="408" mass="44907">MNETIVKIKPSVILWGIGIIFTLMVLVALKDIVIILFLAFIISSGFRPIVDKLAALKVPRMMSLILIYLSVTLITIVVLLLTIDTFITQFNTITSNLPGIVENILRSISNVAPQEWGLFSESDISEIVKELDKATSVDARTLQDIFNFLGRNFKSISDTGLNLLGSVTNAVFSIFLVLMIAAYLIARPEKAYRGLIGYIPKKNQETIMHLFDQVEQQLGVWLVGQLILMLIIGLVTYVAIMIPHLFGVTGYELHKFALLIAIIAGFLEAFPNIGPTLTLIVTMLMALGTGGSFGVLLYIFIAFTMIQQLENVFIVPLVIGKAVNLDPIIIIVAIAAGLQLGGVLGAVLSIPVTVIVRIIVDEVNNQRIESEKLENKRKSNEQTLQSNVSRKTFGQRIEGVKDLIGKLF</sequence>
<evidence type="ECO:0000256" key="1">
    <source>
        <dbReference type="ARBA" id="ARBA00004141"/>
    </source>
</evidence>
<dbReference type="PANTHER" id="PTHR21716">
    <property type="entry name" value="TRANSMEMBRANE PROTEIN"/>
    <property type="match status" value="1"/>
</dbReference>
<feature type="transmembrane region" description="Helical" evidence="7">
    <location>
        <begin position="279"/>
        <end position="301"/>
    </location>
</feature>
<keyword evidence="6" id="KW-0175">Coiled coil</keyword>
<dbReference type="GO" id="GO:0055085">
    <property type="term" value="P:transmembrane transport"/>
    <property type="evidence" value="ECO:0007669"/>
    <property type="project" value="TreeGrafter"/>
</dbReference>
<dbReference type="PANTHER" id="PTHR21716:SF62">
    <property type="entry name" value="TRANSPORT PROTEIN YDBI-RELATED"/>
    <property type="match status" value="1"/>
</dbReference>
<feature type="transmembrane region" description="Helical" evidence="7">
    <location>
        <begin position="218"/>
        <end position="241"/>
    </location>
</feature>
<reference evidence="8" key="2">
    <citation type="journal article" date="2021" name="Microbiome">
        <title>Successional dynamics and alternative stable states in a saline activated sludge microbial community over 9 years.</title>
        <authorList>
            <person name="Wang Y."/>
            <person name="Ye J."/>
            <person name="Ju F."/>
            <person name="Liu L."/>
            <person name="Boyd J.A."/>
            <person name="Deng Y."/>
            <person name="Parks D.H."/>
            <person name="Jiang X."/>
            <person name="Yin X."/>
            <person name="Woodcroft B.J."/>
            <person name="Tyson G.W."/>
            <person name="Hugenholtz P."/>
            <person name="Polz M.F."/>
            <person name="Zhang T."/>
        </authorList>
    </citation>
    <scope>NUCLEOTIDE SEQUENCE</scope>
    <source>
        <strain evidence="8">HKST-UBA09</strain>
    </source>
</reference>
<evidence type="ECO:0000256" key="5">
    <source>
        <dbReference type="ARBA" id="ARBA00023136"/>
    </source>
</evidence>
<proteinExistence type="inferred from homology"/>
<evidence type="ECO:0000313" key="8">
    <source>
        <dbReference type="EMBL" id="MCA9387116.1"/>
    </source>
</evidence>
<evidence type="ECO:0000256" key="4">
    <source>
        <dbReference type="ARBA" id="ARBA00022989"/>
    </source>
</evidence>
<dbReference type="EMBL" id="JAGQLF010000050">
    <property type="protein sequence ID" value="MCA9387116.1"/>
    <property type="molecule type" value="Genomic_DNA"/>
</dbReference>
<comment type="subcellular location">
    <subcellularLocation>
        <location evidence="1">Membrane</location>
        <topology evidence="1">Multi-pass membrane protein</topology>
    </subcellularLocation>
</comment>
<keyword evidence="4 7" id="KW-1133">Transmembrane helix</keyword>
<accession>A0A955RLI7</accession>
<feature type="transmembrane region" description="Helical" evidence="7">
    <location>
        <begin position="62"/>
        <end position="83"/>
    </location>
</feature>
<evidence type="ECO:0000256" key="2">
    <source>
        <dbReference type="ARBA" id="ARBA00009773"/>
    </source>
</evidence>
<evidence type="ECO:0000313" key="9">
    <source>
        <dbReference type="Proteomes" id="UP000714915"/>
    </source>
</evidence>
<feature type="transmembrane region" description="Helical" evidence="7">
    <location>
        <begin position="12"/>
        <end position="42"/>
    </location>
</feature>
<dbReference type="Proteomes" id="UP000714915">
    <property type="component" value="Unassembled WGS sequence"/>
</dbReference>
<gene>
    <name evidence="8" type="ORF">KC669_03720</name>
</gene>
<keyword evidence="3 7" id="KW-0812">Transmembrane</keyword>
<feature type="transmembrane region" description="Helical" evidence="7">
    <location>
        <begin position="253"/>
        <end position="273"/>
    </location>
</feature>
<feature type="transmembrane region" description="Helical" evidence="7">
    <location>
        <begin position="342"/>
        <end position="360"/>
    </location>
</feature>
<reference evidence="8" key="1">
    <citation type="submission" date="2020-04" db="EMBL/GenBank/DDBJ databases">
        <authorList>
            <person name="Zhang T."/>
        </authorList>
    </citation>
    <scope>NUCLEOTIDE SEQUENCE</scope>
    <source>
        <strain evidence="8">HKST-UBA09</strain>
    </source>
</reference>